<dbReference type="PANTHER" id="PTHR40624">
    <property type="entry name" value="BIOSYNTHESIS MONOOXYGENASE, PUTATIVE (AFU_ORTHOLOGUE AFUA_1G12025)-RELATED"/>
    <property type="match status" value="1"/>
</dbReference>
<dbReference type="AlphaFoldDB" id="A0A9W4XIH7"/>
<evidence type="ECO:0000313" key="2">
    <source>
        <dbReference type="Proteomes" id="UP001152607"/>
    </source>
</evidence>
<organism evidence="1 2">
    <name type="scientific">Periconia digitata</name>
    <dbReference type="NCBI Taxonomy" id="1303443"/>
    <lineage>
        <taxon>Eukaryota</taxon>
        <taxon>Fungi</taxon>
        <taxon>Dikarya</taxon>
        <taxon>Ascomycota</taxon>
        <taxon>Pezizomycotina</taxon>
        <taxon>Dothideomycetes</taxon>
        <taxon>Pleosporomycetidae</taxon>
        <taxon>Pleosporales</taxon>
        <taxon>Massarineae</taxon>
        <taxon>Periconiaceae</taxon>
        <taxon>Periconia</taxon>
    </lineage>
</organism>
<dbReference type="OrthoDB" id="4520428at2759"/>
<comment type="caution">
    <text evidence="1">The sequence shown here is derived from an EMBL/GenBank/DDBJ whole genome shotgun (WGS) entry which is preliminary data.</text>
</comment>
<dbReference type="Gene3D" id="3.30.70.100">
    <property type="match status" value="1"/>
</dbReference>
<evidence type="ECO:0008006" key="3">
    <source>
        <dbReference type="Google" id="ProtNLM"/>
    </source>
</evidence>
<reference evidence="1" key="1">
    <citation type="submission" date="2023-01" db="EMBL/GenBank/DDBJ databases">
        <authorList>
            <person name="Van Ghelder C."/>
            <person name="Rancurel C."/>
        </authorList>
    </citation>
    <scope>NUCLEOTIDE SEQUENCE</scope>
    <source>
        <strain evidence="1">CNCM I-4278</strain>
    </source>
</reference>
<keyword evidence="2" id="KW-1185">Reference proteome</keyword>
<dbReference type="InterPro" id="IPR011008">
    <property type="entry name" value="Dimeric_a/b-barrel"/>
</dbReference>
<evidence type="ECO:0000313" key="1">
    <source>
        <dbReference type="EMBL" id="CAI6332883.1"/>
    </source>
</evidence>
<sequence length="223" mass="24770">MSPIIVTARIVCVSKQARESVLCAFHKIIEFTQPNEPEVLRYVVTLPLDDTTGTVLYMIEEYTSDAASDAHIATQPVQDLIQLFTAGGVLAQPPEVHTCLVVGSKTSRPVPQVSEDPAIVLAHVEYKPRTVSHALKGWLNVLGHAKNDEYWTKGYTLGREKDANFVRTVEMYQSWGFLDNVHLKSDAVAKNYLENGKDRTGVQGAVRVKAVDGYLGRERPHKL</sequence>
<dbReference type="EMBL" id="CAOQHR010000003">
    <property type="protein sequence ID" value="CAI6332883.1"/>
    <property type="molecule type" value="Genomic_DNA"/>
</dbReference>
<proteinExistence type="predicted"/>
<dbReference type="Proteomes" id="UP001152607">
    <property type="component" value="Unassembled WGS sequence"/>
</dbReference>
<name>A0A9W4XIH7_9PLEO</name>
<gene>
    <name evidence="1" type="ORF">PDIGIT_LOCUS5916</name>
</gene>
<accession>A0A9W4XIH7</accession>
<dbReference type="PANTHER" id="PTHR40624:SF1">
    <property type="entry name" value="BIOSYNTHESIS MONOOXYGENASE, PUTATIVE (AFU_ORTHOLOGUE AFUA_1G12025)-RELATED"/>
    <property type="match status" value="1"/>
</dbReference>
<dbReference type="SUPFAM" id="SSF54909">
    <property type="entry name" value="Dimeric alpha+beta barrel"/>
    <property type="match status" value="1"/>
</dbReference>
<protein>
    <recommendedName>
        <fullName evidence="3">ABM domain-containing protein</fullName>
    </recommendedName>
</protein>